<comment type="subcellular location">
    <subcellularLocation>
        <location evidence="1 8">Vacuole membrane</location>
        <topology evidence="1 8">Multi-pass membrane protein</topology>
    </subcellularLocation>
</comment>
<name>A0AAJ0CSH3_9HYPO</name>
<evidence type="ECO:0000256" key="6">
    <source>
        <dbReference type="ARBA" id="ARBA00023006"/>
    </source>
</evidence>
<feature type="transmembrane region" description="Helical" evidence="8">
    <location>
        <begin position="428"/>
        <end position="448"/>
    </location>
</feature>
<feature type="transmembrane region" description="Helical" evidence="8">
    <location>
        <begin position="64"/>
        <end position="87"/>
    </location>
</feature>
<evidence type="ECO:0000256" key="1">
    <source>
        <dbReference type="ARBA" id="ARBA00004128"/>
    </source>
</evidence>
<dbReference type="GO" id="GO:0005774">
    <property type="term" value="C:vacuolar membrane"/>
    <property type="evidence" value="ECO:0007669"/>
    <property type="project" value="UniProtKB-SubCell"/>
</dbReference>
<dbReference type="SUPFAM" id="SSF103473">
    <property type="entry name" value="MFS general substrate transporter"/>
    <property type="match status" value="1"/>
</dbReference>
<feature type="transmembrane region" description="Helical" evidence="8">
    <location>
        <begin position="364"/>
        <end position="384"/>
    </location>
</feature>
<keyword evidence="10" id="KW-1185">Reference proteome</keyword>
<comment type="function">
    <text evidence="8">Vacuolar effluxer which mediate the efflux of amino acids resulting from autophagic degradation. The release of autophagic amino acids allows the maintenance of protein synthesis and viability during nitrogen starvation.</text>
</comment>
<feature type="transmembrane region" description="Helical" evidence="8">
    <location>
        <begin position="107"/>
        <end position="127"/>
    </location>
</feature>
<comment type="similarity">
    <text evidence="2 8">Belongs to the ATG22 family.</text>
</comment>
<organism evidence="9 10">
    <name type="scientific">Conoideocrella luteorostrata</name>
    <dbReference type="NCBI Taxonomy" id="1105319"/>
    <lineage>
        <taxon>Eukaryota</taxon>
        <taxon>Fungi</taxon>
        <taxon>Dikarya</taxon>
        <taxon>Ascomycota</taxon>
        <taxon>Pezizomycotina</taxon>
        <taxon>Sordariomycetes</taxon>
        <taxon>Hypocreomycetidae</taxon>
        <taxon>Hypocreales</taxon>
        <taxon>Clavicipitaceae</taxon>
        <taxon>Conoideocrella</taxon>
    </lineage>
</organism>
<evidence type="ECO:0000256" key="4">
    <source>
        <dbReference type="ARBA" id="ARBA00022692"/>
    </source>
</evidence>
<evidence type="ECO:0000256" key="3">
    <source>
        <dbReference type="ARBA" id="ARBA00022448"/>
    </source>
</evidence>
<feature type="transmembrane region" description="Helical" evidence="8">
    <location>
        <begin position="230"/>
        <end position="253"/>
    </location>
</feature>
<sequence>MSSVHRPTKEKSQDICVPSLAPENNVKQSIAPAKLIQENRHGSMPAAQRTDAPTTTKREIWSWYMYYIGANGIGPFNFAPVAFQNLLSQASVDSKLHFAGRERDVNSVVLLCNGVSFALQAVLFLVLGAYADYGTCRRWILLIWSSISYGVGFGWIGVHGAETWQVAVALYILGLVSYQTTTTYWVAAFPSLARNTQHLKDCRASYERGDISQQDLYRHDEMERSRLSNVAFWAQSVVEIFILAIIVGIVFAVRGSDGMTDNDTANNNWCLSIVITFATAYWLVFSVPWFVFEKNRPGLDVPPGRDRITAGFVLLSTAVSQIWRLKQSLIFLAGYFLLGDSLNTTITVISTLQNQVVEYNTLMLVYLLAVNIAAQAAGIGVYWWVQKTLKISVKSLFNVIIMSIILLDAWGMVGNWTSRFGFHNVWEIWAYQVFYGLLICPWYSYAQIMISSVTPRGHESLFFSIFNIIGKASSLIGPLVSSAIIDATPGSSNNNAPFYFLFALSVVSAIEIWLFLDLEKSAQEQGDFLEMERARVYRVGTTGCDGTEGGMSLDRPDLTLPGEHY</sequence>
<feature type="transmembrane region" description="Helical" evidence="8">
    <location>
        <begin position="396"/>
        <end position="416"/>
    </location>
</feature>
<evidence type="ECO:0000256" key="7">
    <source>
        <dbReference type="ARBA" id="ARBA00023136"/>
    </source>
</evidence>
<keyword evidence="5 8" id="KW-1133">Transmembrane helix</keyword>
<dbReference type="EMBL" id="JASWJB010000054">
    <property type="protein sequence ID" value="KAK2603878.1"/>
    <property type="molecule type" value="Genomic_DNA"/>
</dbReference>
<dbReference type="PANTHER" id="PTHR23519">
    <property type="entry name" value="AUTOPHAGY-RELATED PROTEIN 22"/>
    <property type="match status" value="1"/>
</dbReference>
<dbReference type="InterPro" id="IPR024671">
    <property type="entry name" value="Atg22-like"/>
</dbReference>
<keyword evidence="4 8" id="KW-0812">Transmembrane</keyword>
<evidence type="ECO:0000256" key="5">
    <source>
        <dbReference type="ARBA" id="ARBA00022989"/>
    </source>
</evidence>
<feature type="transmembrane region" description="Helical" evidence="8">
    <location>
        <begin position="164"/>
        <end position="187"/>
    </location>
</feature>
<dbReference type="Proteomes" id="UP001251528">
    <property type="component" value="Unassembled WGS sequence"/>
</dbReference>
<evidence type="ECO:0000313" key="9">
    <source>
        <dbReference type="EMBL" id="KAK2603878.1"/>
    </source>
</evidence>
<feature type="transmembrane region" description="Helical" evidence="8">
    <location>
        <begin position="497"/>
        <end position="516"/>
    </location>
</feature>
<proteinExistence type="inferred from homology"/>
<keyword evidence="7 8" id="KW-0472">Membrane</keyword>
<reference evidence="9" key="1">
    <citation type="submission" date="2023-06" db="EMBL/GenBank/DDBJ databases">
        <title>Conoideocrella luteorostrata (Hypocreales: Clavicipitaceae), a potential biocontrol fungus for elongate hemlock scale in United States Christmas tree production areas.</title>
        <authorList>
            <person name="Barrett H."/>
            <person name="Lovett B."/>
            <person name="Macias A.M."/>
            <person name="Stajich J.E."/>
            <person name="Kasson M.T."/>
        </authorList>
    </citation>
    <scope>NUCLEOTIDE SEQUENCE</scope>
    <source>
        <strain evidence="9">ARSEF 14590</strain>
    </source>
</reference>
<feature type="transmembrane region" description="Helical" evidence="8">
    <location>
        <begin position="460"/>
        <end position="485"/>
    </location>
</feature>
<evidence type="ECO:0000313" key="10">
    <source>
        <dbReference type="Proteomes" id="UP001251528"/>
    </source>
</evidence>
<dbReference type="PANTHER" id="PTHR23519:SF5">
    <property type="entry name" value="AUTOPHAGY-RELATED PROTEIN"/>
    <property type="match status" value="1"/>
</dbReference>
<dbReference type="Gene3D" id="1.20.1250.20">
    <property type="entry name" value="MFS general substrate transporter like domains"/>
    <property type="match status" value="1"/>
</dbReference>
<keyword evidence="6 8" id="KW-0072">Autophagy</keyword>
<dbReference type="Pfam" id="PF11700">
    <property type="entry name" value="ATG22"/>
    <property type="match status" value="1"/>
</dbReference>
<protein>
    <recommendedName>
        <fullName evidence="8">Autophagy-related protein</fullName>
    </recommendedName>
</protein>
<dbReference type="GO" id="GO:0006865">
    <property type="term" value="P:amino acid transport"/>
    <property type="evidence" value="ECO:0007669"/>
    <property type="project" value="UniProtKB-KW"/>
</dbReference>
<keyword evidence="3 8" id="KW-0813">Transport</keyword>
<feature type="transmembrane region" description="Helical" evidence="8">
    <location>
        <begin position="273"/>
        <end position="292"/>
    </location>
</feature>
<gene>
    <name evidence="9" type="ORF">QQS21_003913</name>
</gene>
<keyword evidence="8" id="KW-0926">Vacuole</keyword>
<evidence type="ECO:0000256" key="8">
    <source>
        <dbReference type="RuleBase" id="RU363073"/>
    </source>
</evidence>
<feature type="transmembrane region" description="Helical" evidence="8">
    <location>
        <begin position="139"/>
        <end position="158"/>
    </location>
</feature>
<dbReference type="InterPro" id="IPR036259">
    <property type="entry name" value="MFS_trans_sf"/>
</dbReference>
<accession>A0AAJ0CSH3</accession>
<dbReference type="InterPro" id="IPR050495">
    <property type="entry name" value="ATG22/LtaA_families"/>
</dbReference>
<dbReference type="AlphaFoldDB" id="A0AAJ0CSH3"/>
<keyword evidence="8" id="KW-0029">Amino-acid transport</keyword>
<comment type="caution">
    <text evidence="9">The sequence shown here is derived from an EMBL/GenBank/DDBJ whole genome shotgun (WGS) entry which is preliminary data.</text>
</comment>
<evidence type="ECO:0000256" key="2">
    <source>
        <dbReference type="ARBA" id="ARBA00006978"/>
    </source>
</evidence>
<dbReference type="GO" id="GO:0006914">
    <property type="term" value="P:autophagy"/>
    <property type="evidence" value="ECO:0007669"/>
    <property type="project" value="UniProtKB-KW"/>
</dbReference>
<feature type="transmembrane region" description="Helical" evidence="8">
    <location>
        <begin position="329"/>
        <end position="352"/>
    </location>
</feature>